<feature type="compositionally biased region" description="Low complexity" evidence="1">
    <location>
        <begin position="92"/>
        <end position="103"/>
    </location>
</feature>
<evidence type="ECO:0000313" key="2">
    <source>
        <dbReference type="EMBL" id="AKV00198.1"/>
    </source>
</evidence>
<dbReference type="EMBL" id="CP012333">
    <property type="protein sequence ID" value="AKV00198.1"/>
    <property type="molecule type" value="Genomic_DNA"/>
</dbReference>
<dbReference type="RefSeq" id="WP_146651530.1">
    <property type="nucleotide sequence ID" value="NZ_CP012333.1"/>
</dbReference>
<protein>
    <recommendedName>
        <fullName evidence="4">Tetratricopeptide repeat protein</fullName>
    </recommendedName>
</protein>
<evidence type="ECO:0000313" key="3">
    <source>
        <dbReference type="Proteomes" id="UP000064967"/>
    </source>
</evidence>
<feature type="region of interest" description="Disordered" evidence="1">
    <location>
        <begin position="1"/>
        <end position="30"/>
    </location>
</feature>
<dbReference type="KEGG" id="llu:AKJ09_06861"/>
<dbReference type="Proteomes" id="UP000064967">
    <property type="component" value="Chromosome"/>
</dbReference>
<organism evidence="2 3">
    <name type="scientific">Labilithrix luteola</name>
    <dbReference type="NCBI Taxonomy" id="1391654"/>
    <lineage>
        <taxon>Bacteria</taxon>
        <taxon>Pseudomonadati</taxon>
        <taxon>Myxococcota</taxon>
        <taxon>Polyangia</taxon>
        <taxon>Polyangiales</taxon>
        <taxon>Labilitrichaceae</taxon>
        <taxon>Labilithrix</taxon>
    </lineage>
</organism>
<keyword evidence="3" id="KW-1185">Reference proteome</keyword>
<dbReference type="OrthoDB" id="5526768at2"/>
<accession>A0A0K1Q377</accession>
<feature type="region of interest" description="Disordered" evidence="1">
    <location>
        <begin position="89"/>
        <end position="162"/>
    </location>
</feature>
<feature type="compositionally biased region" description="Polar residues" evidence="1">
    <location>
        <begin position="151"/>
        <end position="161"/>
    </location>
</feature>
<evidence type="ECO:0000256" key="1">
    <source>
        <dbReference type="SAM" id="MobiDB-lite"/>
    </source>
</evidence>
<dbReference type="STRING" id="1391654.AKJ09_06861"/>
<sequence length="251" mass="26026">MSSAPHKKPSLLAPLEHEDDPTDADAERVLAKIQASLASAAASSEASAPASPGRSSASAIGSKKALLVGLSFAAMAVVGTIWIHESMERSTPSSAAGPLEAAPAAPPPTPKLPREPAIESDPPIPSIAVNALPTVKGVESTPPNAKRSAPSEASATVTPTNDALEREARLLASARRALQEGEAGRALALLDEHARTFPNGWLAVDRAAERIIVLCSLGRRDEAVREAKTFLDGRPKSPLTRRVELSCAGQP</sequence>
<gene>
    <name evidence="2" type="ORF">AKJ09_06861</name>
</gene>
<evidence type="ECO:0008006" key="4">
    <source>
        <dbReference type="Google" id="ProtNLM"/>
    </source>
</evidence>
<proteinExistence type="predicted"/>
<dbReference type="AlphaFoldDB" id="A0A0K1Q377"/>
<reference evidence="2 3" key="1">
    <citation type="submission" date="2015-08" db="EMBL/GenBank/DDBJ databases">
        <authorList>
            <person name="Babu N.S."/>
            <person name="Beckwith C.J."/>
            <person name="Beseler K.G."/>
            <person name="Brison A."/>
            <person name="Carone J.V."/>
            <person name="Caskin T.P."/>
            <person name="Diamond M."/>
            <person name="Durham M.E."/>
            <person name="Foxe J.M."/>
            <person name="Go M."/>
            <person name="Henderson B.A."/>
            <person name="Jones I.B."/>
            <person name="McGettigan J.A."/>
            <person name="Micheletti S.J."/>
            <person name="Nasrallah M.E."/>
            <person name="Ortiz D."/>
            <person name="Piller C.R."/>
            <person name="Privatt S.R."/>
            <person name="Schneider S.L."/>
            <person name="Sharp S."/>
            <person name="Smith T.C."/>
            <person name="Stanton J.D."/>
            <person name="Ullery H.E."/>
            <person name="Wilson R.J."/>
            <person name="Serrano M.G."/>
            <person name="Buck G."/>
            <person name="Lee V."/>
            <person name="Wang Y."/>
            <person name="Carvalho R."/>
            <person name="Voegtly L."/>
            <person name="Shi R."/>
            <person name="Duckworth R."/>
            <person name="Johnson A."/>
            <person name="Loviza R."/>
            <person name="Walstead R."/>
            <person name="Shah Z."/>
            <person name="Kiflezghi M."/>
            <person name="Wade K."/>
            <person name="Ball S.L."/>
            <person name="Bradley K.W."/>
            <person name="Asai D.J."/>
            <person name="Bowman C.A."/>
            <person name="Russell D.A."/>
            <person name="Pope W.H."/>
            <person name="Jacobs-Sera D."/>
            <person name="Hendrix R.W."/>
            <person name="Hatfull G.F."/>
        </authorList>
    </citation>
    <scope>NUCLEOTIDE SEQUENCE [LARGE SCALE GENOMIC DNA]</scope>
    <source>
        <strain evidence="2 3">DSM 27648</strain>
    </source>
</reference>
<name>A0A0K1Q377_9BACT</name>